<comment type="caution">
    <text evidence="4">The sequence shown here is derived from an EMBL/GenBank/DDBJ whole genome shotgun (WGS) entry which is preliminary data.</text>
</comment>
<dbReference type="Pfam" id="PF21722">
    <property type="entry name" value="Gly_rich_2"/>
    <property type="match status" value="1"/>
</dbReference>
<dbReference type="Proteomes" id="UP000178587">
    <property type="component" value="Unassembled WGS sequence"/>
</dbReference>
<evidence type="ECO:0000256" key="1">
    <source>
        <dbReference type="SAM" id="MobiDB-lite"/>
    </source>
</evidence>
<feature type="compositionally biased region" description="Low complexity" evidence="1">
    <location>
        <begin position="1250"/>
        <end position="1266"/>
    </location>
</feature>
<reference evidence="4 5" key="1">
    <citation type="journal article" date="2016" name="Nat. Commun.">
        <title>Thousands of microbial genomes shed light on interconnected biogeochemical processes in an aquifer system.</title>
        <authorList>
            <person name="Anantharaman K."/>
            <person name="Brown C.T."/>
            <person name="Hug L.A."/>
            <person name="Sharon I."/>
            <person name="Castelle C.J."/>
            <person name="Probst A.J."/>
            <person name="Thomas B.C."/>
            <person name="Singh A."/>
            <person name="Wilkins M.J."/>
            <person name="Karaoz U."/>
            <person name="Brodie E.L."/>
            <person name="Williams K.H."/>
            <person name="Hubbard S.S."/>
            <person name="Banfield J.F."/>
        </authorList>
    </citation>
    <scope>NUCLEOTIDE SEQUENCE [LARGE SCALE GENOMIC DNA]</scope>
</reference>
<evidence type="ECO:0000259" key="3">
    <source>
        <dbReference type="Pfam" id="PF21722"/>
    </source>
</evidence>
<proteinExistence type="predicted"/>
<feature type="domain" description="Glycine-rich" evidence="3">
    <location>
        <begin position="725"/>
        <end position="933"/>
    </location>
</feature>
<protein>
    <submittedName>
        <fullName evidence="4">Uncharacterized protein</fullName>
    </submittedName>
</protein>
<dbReference type="InterPro" id="IPR013783">
    <property type="entry name" value="Ig-like_fold"/>
</dbReference>
<feature type="region of interest" description="Disordered" evidence="1">
    <location>
        <begin position="857"/>
        <end position="920"/>
    </location>
</feature>
<evidence type="ECO:0000313" key="4">
    <source>
        <dbReference type="EMBL" id="OGG74871.1"/>
    </source>
</evidence>
<feature type="compositionally biased region" description="Gly residues" evidence="1">
    <location>
        <begin position="882"/>
        <end position="897"/>
    </location>
</feature>
<feature type="compositionally biased region" description="Gly residues" evidence="1">
    <location>
        <begin position="857"/>
        <end position="872"/>
    </location>
</feature>
<feature type="region of interest" description="Disordered" evidence="1">
    <location>
        <begin position="1216"/>
        <end position="1266"/>
    </location>
</feature>
<evidence type="ECO:0000313" key="5">
    <source>
        <dbReference type="Proteomes" id="UP000178587"/>
    </source>
</evidence>
<feature type="domain" description="Pesticidal crystal protein Cry22Aa Ig-like" evidence="2">
    <location>
        <begin position="1268"/>
        <end position="1344"/>
    </location>
</feature>
<dbReference type="InterPro" id="IPR032179">
    <property type="entry name" value="Cry22Aa_Ig-like"/>
</dbReference>
<sequence length="1433" mass="140694">TAGQFPYYNGTDTLLATSSIFLATSGNVGIGTTSPLAQLTVATPAGATGSTRNLFLIASSTATATTTLFSIDNVGTTTLGLFGACNTSSALTTDASGNITCGAITAAGDGVGEWFVADTFGGSASVSTSTLVGFDMGLYALASSTIGSGAQAGGLTISGGATTTGNAYFAGNVGIGTQSPGDRFSIVGAASTDAFASVTGGSGATEGGLIIGNAGAEYGRLSFDNADNNVYLLQKYTSGDLILGTNSIEKMRITSAGNVGIGTTSPYAKLSVVGQVVGAYFTATTTTASVFPYASTTMITASGTASSTSLIVSGLNAADCDVKSSTTGVFSCGTDATGSGSAFPFTPTTNFGAAANSTSTPIWFQAGLQASSTIFAENVDIDMFSSYKQDGRTILTSSSTLSNISIGFSAGAATTTTGTGNLAIGNSALALVTTGTNNVAIGDLALGISTDDSQNTAVGYQALGATINQKNTALGYQAGLGIGNAQNSVAVGWAAMASHNGARNTAIGTIALNGANTSVDNVAIGYGAGNADTTGGFNTFLGSYSGYLNTTGANNIYLGGATASTSVSGSNNIAIGYDIALPSVNGSNQLVIGNLIFGTGIDGQSTTLSTGNIGIGTSTPYSKLSVWGGSTGRIFEVVTSASTTALSVSAEGFGTTTLSGLNISASATTTSNVGINITAGCYARNGECIGEATILAAVYSTTTPGTNVSVVFTGAVDSAPSFSAGTLTLPSNTAYYVAGVWGGGGGGGGAGTANARGGGGGGGYAEELITNKTARYYTVGAGGNPGTAVDSNGSTGGTSCFGTNATACTSPTIQATGGVGGNSGGALGGVGSGATLTNYAGGWGAADIPSTGIKGGGGGGAAGHGGLGGPGGDIDEHIGPLAGTGSGGGGGGAGGDGSADPGDPGSAPGGGGGGGDISSGDGGAGASGGFVLYVYTISNSGADLAELYQVDDYTLEAGDLVAISLSMPITATKADAAKRQPLAGILSTKPGLLLKTGDEIGQRPVALAGRVPTKVNLEGGPIAIGDRISVSSIPGVGKRATLFEDSVGIALEPYTETFGEGKIVVFIDLQLGVSLSELTDILLSTSTVATSTPSFVERFIAAFTERIFGPDASVIPNATSSPTSTDETATSTVATSTELASENSYFDSSFIGRLFARIVQWLADAGNGINEFFANRVHTKELCVSDDEGEETCITKRELDALLAGAAVLASGGSQQTAAASGGAGSGDEGASETTDPDEIGELPPMIDLVGQSSGQESSGQVGSPQVTIMGDNPARVPVGGSYTDLGALVSDDKDQGIGIATFVDGLPVLSVHLDTSTTTTYEITYRAVDKDDNATEATRVVEVYEPTPTSSSEVTGTTPPPTDTSTTTPQEPPLSEPVAASADDGSGVPTGETAQEEIVVEEPVATEETVTEESAGLVVEEETTNAGTTGVE</sequence>
<evidence type="ECO:0000259" key="2">
    <source>
        <dbReference type="Pfam" id="PF16403"/>
    </source>
</evidence>
<organism evidence="4 5">
    <name type="scientific">Candidatus Kaiserbacteria bacterium RIFCSPLOWO2_01_FULL_50_24</name>
    <dbReference type="NCBI Taxonomy" id="1798507"/>
    <lineage>
        <taxon>Bacteria</taxon>
        <taxon>Candidatus Kaiseribacteriota</taxon>
    </lineage>
</organism>
<feature type="region of interest" description="Disordered" evidence="1">
    <location>
        <begin position="1344"/>
        <end position="1433"/>
    </location>
</feature>
<dbReference type="Pfam" id="PF16403">
    <property type="entry name" value="Bact_surface_Ig-like"/>
    <property type="match status" value="1"/>
</dbReference>
<feature type="non-terminal residue" evidence="4">
    <location>
        <position position="1"/>
    </location>
</feature>
<name>A0A1F6EMK1_9BACT</name>
<dbReference type="EMBL" id="MFLU01000011">
    <property type="protein sequence ID" value="OGG74871.1"/>
    <property type="molecule type" value="Genomic_DNA"/>
</dbReference>
<accession>A0A1F6EMK1</accession>
<dbReference type="Gene3D" id="2.60.40.10">
    <property type="entry name" value="Immunoglobulins"/>
    <property type="match status" value="1"/>
</dbReference>
<feature type="compositionally biased region" description="Gly residues" evidence="1">
    <location>
        <begin position="907"/>
        <end position="920"/>
    </location>
</feature>
<gene>
    <name evidence="4" type="ORF">A3A34_03560</name>
</gene>
<dbReference type="InterPro" id="IPR049304">
    <property type="entry name" value="Gly_rich_dom"/>
</dbReference>